<keyword evidence="6" id="KW-1133">Transmembrane helix</keyword>
<dbReference type="PROSITE" id="PS00135">
    <property type="entry name" value="TRYPSIN_SER"/>
    <property type="match status" value="1"/>
</dbReference>
<proteinExistence type="predicted"/>
<organism evidence="9 10">
    <name type="scientific">Jiangella asiatica</name>
    <dbReference type="NCBI Taxonomy" id="2530372"/>
    <lineage>
        <taxon>Bacteria</taxon>
        <taxon>Bacillati</taxon>
        <taxon>Actinomycetota</taxon>
        <taxon>Actinomycetes</taxon>
        <taxon>Jiangellales</taxon>
        <taxon>Jiangellaceae</taxon>
        <taxon>Jiangella</taxon>
    </lineage>
</organism>
<dbReference type="Pfam" id="PF19077">
    <property type="entry name" value="Big_13"/>
    <property type="match status" value="1"/>
</dbReference>
<dbReference type="InterPro" id="IPR043504">
    <property type="entry name" value="Peptidase_S1_PA_chymotrypsin"/>
</dbReference>
<accession>A0A4R5DL98</accession>
<dbReference type="InterPro" id="IPR033116">
    <property type="entry name" value="TRYPSIN_SER"/>
</dbReference>
<dbReference type="Pfam" id="PF00746">
    <property type="entry name" value="Gram_pos_anchor"/>
    <property type="match status" value="1"/>
</dbReference>
<keyword evidence="4" id="KW-0572">Peptidoglycan-anchor</keyword>
<keyword evidence="6" id="KW-0812">Transmembrane</keyword>
<evidence type="ECO:0000256" key="5">
    <source>
        <dbReference type="SAM" id="MobiDB-lite"/>
    </source>
</evidence>
<evidence type="ECO:0000313" key="9">
    <source>
        <dbReference type="EMBL" id="TDE14996.1"/>
    </source>
</evidence>
<feature type="chain" id="PRO_5038429433" evidence="7">
    <location>
        <begin position="38"/>
        <end position="768"/>
    </location>
</feature>
<keyword evidence="3 7" id="KW-0732">Signal</keyword>
<feature type="domain" description="Gram-positive cocci surface proteins LPxTG" evidence="8">
    <location>
        <begin position="731"/>
        <end position="768"/>
    </location>
</feature>
<dbReference type="Gene3D" id="2.40.10.10">
    <property type="entry name" value="Trypsin-like serine proteases"/>
    <property type="match status" value="2"/>
</dbReference>
<dbReference type="EMBL" id="SMKZ01000002">
    <property type="protein sequence ID" value="TDE14996.1"/>
    <property type="molecule type" value="Genomic_DNA"/>
</dbReference>
<evidence type="ECO:0000259" key="8">
    <source>
        <dbReference type="PROSITE" id="PS50847"/>
    </source>
</evidence>
<protein>
    <submittedName>
        <fullName evidence="9">LPXTG cell wall anchor domain-containing protein</fullName>
    </submittedName>
</protein>
<feature type="region of interest" description="Disordered" evidence="5">
    <location>
        <begin position="715"/>
        <end position="737"/>
    </location>
</feature>
<keyword evidence="1" id="KW-0134">Cell wall</keyword>
<evidence type="ECO:0000313" key="10">
    <source>
        <dbReference type="Proteomes" id="UP000294739"/>
    </source>
</evidence>
<evidence type="ECO:0000256" key="6">
    <source>
        <dbReference type="SAM" id="Phobius"/>
    </source>
</evidence>
<dbReference type="Gene3D" id="2.60.40.10">
    <property type="entry name" value="Immunoglobulins"/>
    <property type="match status" value="2"/>
</dbReference>
<dbReference type="InterPro" id="IPR009003">
    <property type="entry name" value="Peptidase_S1_PA"/>
</dbReference>
<keyword evidence="2" id="KW-0964">Secreted</keyword>
<dbReference type="Gene3D" id="3.30.300.50">
    <property type="match status" value="1"/>
</dbReference>
<dbReference type="InterPro" id="IPR044016">
    <property type="entry name" value="Big_13"/>
</dbReference>
<name>A0A4R5DL98_9ACTN</name>
<dbReference type="Gene3D" id="3.30.420.430">
    <property type="match status" value="1"/>
</dbReference>
<dbReference type="CDD" id="cd21112">
    <property type="entry name" value="alphaLP-like"/>
    <property type="match status" value="1"/>
</dbReference>
<dbReference type="GO" id="GO:0005975">
    <property type="term" value="P:carbohydrate metabolic process"/>
    <property type="evidence" value="ECO:0007669"/>
    <property type="project" value="UniProtKB-ARBA"/>
</dbReference>
<evidence type="ECO:0000256" key="4">
    <source>
        <dbReference type="ARBA" id="ARBA00023088"/>
    </source>
</evidence>
<feature type="compositionally biased region" description="Acidic residues" evidence="5">
    <location>
        <begin position="717"/>
        <end position="732"/>
    </location>
</feature>
<dbReference type="RefSeq" id="WP_131890719.1">
    <property type="nucleotide sequence ID" value="NZ_SMKZ01000002.1"/>
</dbReference>
<dbReference type="InterPro" id="IPR035070">
    <property type="entry name" value="Streptogrisin_prodomain"/>
</dbReference>
<evidence type="ECO:0000256" key="7">
    <source>
        <dbReference type="SAM" id="SignalP"/>
    </source>
</evidence>
<keyword evidence="10" id="KW-1185">Reference proteome</keyword>
<gene>
    <name evidence="9" type="ORF">E1269_02485</name>
</gene>
<comment type="caution">
    <text evidence="9">The sequence shown here is derived from an EMBL/GenBank/DDBJ whole genome shotgun (WGS) entry which is preliminary data.</text>
</comment>
<dbReference type="NCBIfam" id="TIGR01167">
    <property type="entry name" value="LPXTG_anchor"/>
    <property type="match status" value="1"/>
</dbReference>
<dbReference type="InterPro" id="IPR019931">
    <property type="entry name" value="LPXTG_anchor"/>
</dbReference>
<dbReference type="PROSITE" id="PS50847">
    <property type="entry name" value="GRAM_POS_ANCHORING"/>
    <property type="match status" value="1"/>
</dbReference>
<dbReference type="Proteomes" id="UP000294739">
    <property type="component" value="Unassembled WGS sequence"/>
</dbReference>
<dbReference type="AlphaFoldDB" id="A0A4R5DL98"/>
<dbReference type="InParanoid" id="A0A4R5DL98"/>
<feature type="region of interest" description="Disordered" evidence="5">
    <location>
        <begin position="517"/>
        <end position="540"/>
    </location>
</feature>
<reference evidence="9 10" key="1">
    <citation type="submission" date="2019-03" db="EMBL/GenBank/DDBJ databases">
        <title>Draft genome sequences of novel Actinobacteria.</title>
        <authorList>
            <person name="Sahin N."/>
            <person name="Ay H."/>
            <person name="Saygin H."/>
        </authorList>
    </citation>
    <scope>NUCLEOTIDE SEQUENCE [LARGE SCALE GENOMIC DNA]</scope>
    <source>
        <strain evidence="9 10">5K138</strain>
    </source>
</reference>
<dbReference type="InterPro" id="IPR013783">
    <property type="entry name" value="Ig-like_fold"/>
</dbReference>
<dbReference type="OrthoDB" id="8781117at2"/>
<dbReference type="SUPFAM" id="SSF50494">
    <property type="entry name" value="Trypsin-like serine proteases"/>
    <property type="match status" value="1"/>
</dbReference>
<evidence type="ECO:0000256" key="2">
    <source>
        <dbReference type="ARBA" id="ARBA00022525"/>
    </source>
</evidence>
<feature type="transmembrane region" description="Helical" evidence="6">
    <location>
        <begin position="741"/>
        <end position="759"/>
    </location>
</feature>
<feature type="signal peptide" evidence="7">
    <location>
        <begin position="1"/>
        <end position="37"/>
    </location>
</feature>
<sequence length="768" mass="77353">MSTALLRRRGAARVTGVLAACALTGTGVVASSSAAFAEEESVTETLQTFAAEAFAAQAEALPSDLVEAIERDLGLSAAEYLANAAAAKVAADVVAQLEADGVSINASIIEGQELTVYVDAEADVAAVEAVGASVEIGLPDLDTSGTEDQEFYAQDDFKGGYGYATVDDVEAPTAANRCSAGFNGTAADGSPVNYTAGHCGADFPEGHPWFHLQLDAPLFDNEDWAGPELLDRPLGENGPMHLGEGNDGGLLNITEEGWTAPPQVAFWGGGTGAPDDGQSINVYDSTDPIVGQPACKSGATSGWTCGEILFAEDTVPIGIGEGETADVTAFIFNACMLSGDSGGSIVSGNYALGVDSFSTAQSTATCDETNWNPATVYEEGGASDGDVGGGFQVTSGSANAETLFGDDFSLSIHVGAPSVTAPEDGGTTGQTPTISGSVEAAAGATVTVEIDGGPTVEGAVAADGSWSAEVTEALEPGEYSYTATASHTASGASEATTSDETTGSFVVEEGPEVEELVVDSPTEGQTTDNARPTFTGTGHPGGTVALTVGETAYGEAEVAEDGTWSITPSGDLPVGVRFDAVVTQSAEGETQEATVAGLGINAADVTITAPEDGSTVAGDVVFEGTSFANATIGLMLEGTAAASDEAQPRLGIRAEGEDDVEEWAGEFEIDDAGNWTFDPAEDLAEGEYTVTATATLEGGDPELSDSEAVATFTVSNEDGDAGGTDDGDEDLPDTGSSGTTWMIVGGVALLLAGGAAIALRARRNGTTA</sequence>
<evidence type="ECO:0000256" key="3">
    <source>
        <dbReference type="ARBA" id="ARBA00022729"/>
    </source>
</evidence>
<keyword evidence="6" id="KW-0472">Membrane</keyword>
<evidence type="ECO:0000256" key="1">
    <source>
        <dbReference type="ARBA" id="ARBA00022512"/>
    </source>
</evidence>